<proteinExistence type="predicted"/>
<dbReference type="PANTHER" id="PTHR34206:SF1">
    <property type="entry name" value="OS10G0390701 PROTEIN"/>
    <property type="match status" value="1"/>
</dbReference>
<dbReference type="AlphaFoldDB" id="A0A9W7M339"/>
<dbReference type="EMBL" id="BSYR01000021">
    <property type="protein sequence ID" value="GMI85998.1"/>
    <property type="molecule type" value="Genomic_DNA"/>
</dbReference>
<evidence type="ECO:0000313" key="2">
    <source>
        <dbReference type="Proteomes" id="UP001165190"/>
    </source>
</evidence>
<organism evidence="1 2">
    <name type="scientific">Hibiscus trionum</name>
    <name type="common">Flower of an hour</name>
    <dbReference type="NCBI Taxonomy" id="183268"/>
    <lineage>
        <taxon>Eukaryota</taxon>
        <taxon>Viridiplantae</taxon>
        <taxon>Streptophyta</taxon>
        <taxon>Embryophyta</taxon>
        <taxon>Tracheophyta</taxon>
        <taxon>Spermatophyta</taxon>
        <taxon>Magnoliopsida</taxon>
        <taxon>eudicotyledons</taxon>
        <taxon>Gunneridae</taxon>
        <taxon>Pentapetalae</taxon>
        <taxon>rosids</taxon>
        <taxon>malvids</taxon>
        <taxon>Malvales</taxon>
        <taxon>Malvaceae</taxon>
        <taxon>Malvoideae</taxon>
        <taxon>Hibiscus</taxon>
    </lineage>
</organism>
<reference evidence="1" key="1">
    <citation type="submission" date="2023-05" db="EMBL/GenBank/DDBJ databases">
        <title>Genome and transcriptome analyses reveal genes involved in the formation of fine ridges on petal epidermal cells in Hibiscus trionum.</title>
        <authorList>
            <person name="Koshimizu S."/>
            <person name="Masuda S."/>
            <person name="Ishii T."/>
            <person name="Shirasu K."/>
            <person name="Hoshino A."/>
            <person name="Arita M."/>
        </authorList>
    </citation>
    <scope>NUCLEOTIDE SEQUENCE</scope>
    <source>
        <strain evidence="1">Hamamatsu line</strain>
    </source>
</reference>
<sequence>MSSLPLIPLLPFTKSKPVIKHANKIVTIKYDQVPGKKAYTNQIRSFSNKSQGVICYTDENGETVCEGYDKGTRCPRQIPGTLYHLSDVEILDLLQDRWLQTVSGGGFSSANKGVSIVQDDS</sequence>
<name>A0A9W7M339_HIBTR</name>
<dbReference type="OrthoDB" id="581210at2759"/>
<gene>
    <name evidence="1" type="ORF">HRI_002269100</name>
</gene>
<dbReference type="PANTHER" id="PTHR34206">
    <property type="entry name" value="OS06G0193300 PROTEIN"/>
    <property type="match status" value="1"/>
</dbReference>
<keyword evidence="2" id="KW-1185">Reference proteome</keyword>
<comment type="caution">
    <text evidence="1">The sequence shown here is derived from an EMBL/GenBank/DDBJ whole genome shotgun (WGS) entry which is preliminary data.</text>
</comment>
<dbReference type="Proteomes" id="UP001165190">
    <property type="component" value="Unassembled WGS sequence"/>
</dbReference>
<evidence type="ECO:0000313" key="1">
    <source>
        <dbReference type="EMBL" id="GMI85998.1"/>
    </source>
</evidence>
<accession>A0A9W7M339</accession>
<protein>
    <submittedName>
        <fullName evidence="1">Uncharacterized protein</fullName>
    </submittedName>
</protein>